<feature type="compositionally biased region" description="Basic and acidic residues" evidence="1">
    <location>
        <begin position="168"/>
        <end position="177"/>
    </location>
</feature>
<gene>
    <name evidence="2" type="ORF">SAMN05421771_4052</name>
</gene>
<evidence type="ECO:0000313" key="2">
    <source>
        <dbReference type="EMBL" id="SFS21130.1"/>
    </source>
</evidence>
<dbReference type="AlphaFoldDB" id="A0A1I6MZL3"/>
<name>A0A1I6MZL3_9BACT</name>
<dbReference type="EMBL" id="FOZL01000002">
    <property type="protein sequence ID" value="SFS21130.1"/>
    <property type="molecule type" value="Genomic_DNA"/>
</dbReference>
<feature type="region of interest" description="Disordered" evidence="1">
    <location>
        <begin position="156"/>
        <end position="179"/>
    </location>
</feature>
<accession>A0A1I6MZL3</accession>
<evidence type="ECO:0000256" key="1">
    <source>
        <dbReference type="SAM" id="MobiDB-lite"/>
    </source>
</evidence>
<keyword evidence="3" id="KW-1185">Reference proteome</keyword>
<protein>
    <submittedName>
        <fullName evidence="2">Uncharacterized protein</fullName>
    </submittedName>
</protein>
<sequence>MLSAGGREMMAGRVLLPVFFLVVLGSAFGQEPSGSAVPGTGNPFGQSLPPMYRGVETRIPGIYVTPVPNAPFTADVQIVSQEQLPDGSTRIRKMVNHIARQSSGRIYNERRLLVPPTYQAEPRLLSAHIYDPNTRLSTYLNPMTHIAQDIVLKRPPVAPQNSVPPKSPQKDSLLKEEELGEQPLGSVTLRGIRLSRTVPAAVSGTGKDVVIVDEYWYSADLSIYMIIKHKDPRTGEQIVAVSDVARHEPNAMQFDVPANYKRVDETPVD</sequence>
<reference evidence="2 3" key="1">
    <citation type="submission" date="2016-10" db="EMBL/GenBank/DDBJ databases">
        <authorList>
            <person name="de Groot N.N."/>
        </authorList>
    </citation>
    <scope>NUCLEOTIDE SEQUENCE [LARGE SCALE GENOMIC DNA]</scope>
    <source>
        <strain evidence="2 3">DSM 21001</strain>
    </source>
</reference>
<proteinExistence type="predicted"/>
<organism evidence="2 3">
    <name type="scientific">Granulicella pectinivorans</name>
    <dbReference type="NCBI Taxonomy" id="474950"/>
    <lineage>
        <taxon>Bacteria</taxon>
        <taxon>Pseudomonadati</taxon>
        <taxon>Acidobacteriota</taxon>
        <taxon>Terriglobia</taxon>
        <taxon>Terriglobales</taxon>
        <taxon>Acidobacteriaceae</taxon>
        <taxon>Granulicella</taxon>
    </lineage>
</organism>
<dbReference type="Proteomes" id="UP000199024">
    <property type="component" value="Unassembled WGS sequence"/>
</dbReference>
<evidence type="ECO:0000313" key="3">
    <source>
        <dbReference type="Proteomes" id="UP000199024"/>
    </source>
</evidence>